<dbReference type="RefSeq" id="WP_345147550.1">
    <property type="nucleotide sequence ID" value="NZ_BAABEO010000001.1"/>
</dbReference>
<dbReference type="InterPro" id="IPR010982">
    <property type="entry name" value="Lambda_DNA-bd_dom_sf"/>
</dbReference>
<organism evidence="1 2">
    <name type="scientific">Arthrobacter ginkgonis</name>
    <dbReference type="NCBI Taxonomy" id="1630594"/>
    <lineage>
        <taxon>Bacteria</taxon>
        <taxon>Bacillati</taxon>
        <taxon>Actinomycetota</taxon>
        <taxon>Actinomycetes</taxon>
        <taxon>Micrococcales</taxon>
        <taxon>Micrococcaceae</taxon>
        <taxon>Arthrobacter</taxon>
    </lineage>
</organism>
<reference evidence="2" key="1">
    <citation type="journal article" date="2019" name="Int. J. Syst. Evol. Microbiol.">
        <title>The Global Catalogue of Microorganisms (GCM) 10K type strain sequencing project: providing services to taxonomists for standard genome sequencing and annotation.</title>
        <authorList>
            <consortium name="The Broad Institute Genomics Platform"/>
            <consortium name="The Broad Institute Genome Sequencing Center for Infectious Disease"/>
            <person name="Wu L."/>
            <person name="Ma J."/>
        </authorList>
    </citation>
    <scope>NUCLEOTIDE SEQUENCE [LARGE SCALE GENOMIC DNA]</scope>
    <source>
        <strain evidence="2">JCM 30742</strain>
    </source>
</reference>
<evidence type="ECO:0000313" key="1">
    <source>
        <dbReference type="EMBL" id="GAA3665296.1"/>
    </source>
</evidence>
<dbReference type="Gene3D" id="1.10.260.40">
    <property type="entry name" value="lambda repressor-like DNA-binding domains"/>
    <property type="match status" value="1"/>
</dbReference>
<comment type="caution">
    <text evidence="1">The sequence shown here is derived from an EMBL/GenBank/DDBJ whole genome shotgun (WGS) entry which is preliminary data.</text>
</comment>
<evidence type="ECO:0008006" key="3">
    <source>
        <dbReference type="Google" id="ProtNLM"/>
    </source>
</evidence>
<accession>A0ABP7BMR0</accession>
<dbReference type="Proteomes" id="UP001500752">
    <property type="component" value="Unassembled WGS sequence"/>
</dbReference>
<name>A0ABP7BMR0_9MICC</name>
<evidence type="ECO:0000313" key="2">
    <source>
        <dbReference type="Proteomes" id="UP001500752"/>
    </source>
</evidence>
<sequence>MSFDSDREELMWDILSQPPQERARSLEHSILTPAEREEVRRLGDVADAVWLEAQEAPPLEQDPAARLLGLVPSTEESLDHRQLTKLRRSAGVNVEDLASRLRSRGWDVEYRNVIAWESARGAAEVPPAIIEAIAQILRIPIERLVRPLPAPQDSPLQQLRQHAAFGELARRWSDLKQISIDAAERALAVRTLTTVHRGETPDLDQSVASLETLVAAMEDRAEEDRQ</sequence>
<gene>
    <name evidence="1" type="ORF">GCM10023081_00200</name>
</gene>
<dbReference type="EMBL" id="BAABEO010000001">
    <property type="protein sequence ID" value="GAA3665296.1"/>
    <property type="molecule type" value="Genomic_DNA"/>
</dbReference>
<proteinExistence type="predicted"/>
<keyword evidence="2" id="KW-1185">Reference proteome</keyword>
<protein>
    <recommendedName>
        <fullName evidence="3">HTH cro/C1-type domain-containing protein</fullName>
    </recommendedName>
</protein>